<organism evidence="1 2">
    <name type="scientific">Rhizobium hidalgonense</name>
    <dbReference type="NCBI Taxonomy" id="1538159"/>
    <lineage>
        <taxon>Bacteria</taxon>
        <taxon>Pseudomonadati</taxon>
        <taxon>Pseudomonadota</taxon>
        <taxon>Alphaproteobacteria</taxon>
        <taxon>Hyphomicrobiales</taxon>
        <taxon>Rhizobiaceae</taxon>
        <taxon>Rhizobium/Agrobacterium group</taxon>
        <taxon>Rhizobium</taxon>
    </lineage>
</organism>
<sequence>MSDCKPEVEIDSFDTRKVLAPLLVDTPFRLIGRGFSKETIEVYVSTDEHGGDEVFKIAITDSSTSTDEVLSVVAKPPISAPTGTDLWVAIRLNGKFQDAQPGLKVV</sequence>
<evidence type="ECO:0000313" key="1">
    <source>
        <dbReference type="EMBL" id="PDT25099.1"/>
    </source>
</evidence>
<dbReference type="Proteomes" id="UP000219914">
    <property type="component" value="Unassembled WGS sequence"/>
</dbReference>
<accession>A0ABX4K113</accession>
<proteinExistence type="predicted"/>
<reference evidence="1 2" key="1">
    <citation type="submission" date="2017-09" db="EMBL/GenBank/DDBJ databases">
        <title>Comparative genomics of rhizobia isolated from Phaseolus vulgaris in China.</title>
        <authorList>
            <person name="Tong W."/>
        </authorList>
    </citation>
    <scope>NUCLEOTIDE SEQUENCE [LARGE SCALE GENOMIC DNA]</scope>
    <source>
        <strain evidence="1 2">FH14</strain>
    </source>
</reference>
<keyword evidence="2" id="KW-1185">Reference proteome</keyword>
<evidence type="ECO:0008006" key="3">
    <source>
        <dbReference type="Google" id="ProtNLM"/>
    </source>
</evidence>
<evidence type="ECO:0000313" key="2">
    <source>
        <dbReference type="Proteomes" id="UP000219914"/>
    </source>
</evidence>
<comment type="caution">
    <text evidence="1">The sequence shown here is derived from an EMBL/GenBank/DDBJ whole genome shotgun (WGS) entry which is preliminary data.</text>
</comment>
<dbReference type="EMBL" id="NWSY01000002">
    <property type="protein sequence ID" value="PDT25099.1"/>
    <property type="molecule type" value="Genomic_DNA"/>
</dbReference>
<protein>
    <recommendedName>
        <fullName evidence="3">IPT/TIG domain-containing protein</fullName>
    </recommendedName>
</protein>
<gene>
    <name evidence="1" type="ORF">CO674_03520</name>
</gene>
<name>A0ABX4K113_9HYPH</name>